<reference evidence="1" key="1">
    <citation type="submission" date="2017-07" db="EMBL/GenBank/DDBJ databases">
        <authorList>
            <person name="Mikheyev A."/>
            <person name="Grau M."/>
        </authorList>
    </citation>
    <scope>NUCLEOTIDE SEQUENCE</scope>
    <source>
        <tissue evidence="1">Venom_gland</tissue>
    </source>
</reference>
<sequence length="108" mass="12034">MWHAVAASCSHMKVVICDLPTSQAKWKAGSLNRDSFNDHMFHLMSTINMVVKSGPVTIHFMTSPTYNRNSSPNCDCKVRTTYRSKILQSSGGQNLKAFSDSLLPLLRS</sequence>
<proteinExistence type="predicted"/>
<dbReference type="AlphaFoldDB" id="A0A2H6N8R7"/>
<accession>A0A2H6N8R7</accession>
<dbReference type="EMBL" id="IACI01050063">
    <property type="protein sequence ID" value="LAA24965.1"/>
    <property type="molecule type" value="Transcribed_RNA"/>
</dbReference>
<protein>
    <submittedName>
        <fullName evidence="1">Uncharacterized protein</fullName>
    </submittedName>
</protein>
<evidence type="ECO:0000313" key="1">
    <source>
        <dbReference type="EMBL" id="LAA24965.1"/>
    </source>
</evidence>
<name>A0A2H6N8R7_9SAUR</name>
<reference evidence="1" key="2">
    <citation type="submission" date="2017-12" db="EMBL/GenBank/DDBJ databases">
        <title>Coralsnake Venomics: Analyses of Venom Gland Transcriptomes and Proteomes of Six Brazilian Taxa.</title>
        <authorList>
            <person name="Aird S.D."/>
            <person name="Jorge da Silva N."/>
            <person name="Qiu L."/>
            <person name="Villar-Briones A."/>
            <person name="Aparecida-Saddi V."/>
            <person name="Campos-Telles M.P."/>
            <person name="Grau M."/>
            <person name="Mikheyev A.S."/>
        </authorList>
    </citation>
    <scope>NUCLEOTIDE SEQUENCE</scope>
    <source>
        <tissue evidence="1">Venom_gland</tissue>
    </source>
</reference>
<organism evidence="1">
    <name type="scientific">Micrurus carvalhoi</name>
    <dbReference type="NCBI Taxonomy" id="3147026"/>
    <lineage>
        <taxon>Eukaryota</taxon>
        <taxon>Metazoa</taxon>
        <taxon>Chordata</taxon>
        <taxon>Craniata</taxon>
        <taxon>Vertebrata</taxon>
        <taxon>Euteleostomi</taxon>
        <taxon>Lepidosauria</taxon>
        <taxon>Squamata</taxon>
        <taxon>Bifurcata</taxon>
        <taxon>Unidentata</taxon>
        <taxon>Episquamata</taxon>
        <taxon>Toxicofera</taxon>
        <taxon>Serpentes</taxon>
        <taxon>Colubroidea</taxon>
        <taxon>Elapidae</taxon>
        <taxon>Elapinae</taxon>
        <taxon>Micrurus</taxon>
    </lineage>
</organism>